<accession>A0ABD2H7U8</accession>
<proteinExistence type="predicted"/>
<dbReference type="EMBL" id="JBIYXZ010002072">
    <property type="protein sequence ID" value="KAL3062175.1"/>
    <property type="molecule type" value="Genomic_DNA"/>
</dbReference>
<sequence>MTVKRNWVTDRKSFMSQFCGLLLHITSAFQWRDQSHFICGVDGLHQLFEDQIISGHSDHIKPDETRSG</sequence>
<evidence type="ECO:0000313" key="2">
    <source>
        <dbReference type="Proteomes" id="UP001619887"/>
    </source>
</evidence>
<keyword evidence="2" id="KW-1185">Reference proteome</keyword>
<protein>
    <recommendedName>
        <fullName evidence="3">MHC class I antigen</fullName>
    </recommendedName>
</protein>
<evidence type="ECO:0000313" key="1">
    <source>
        <dbReference type="EMBL" id="KAL3062175.1"/>
    </source>
</evidence>
<gene>
    <name evidence="1" type="ORF">OYC64_010145</name>
</gene>
<dbReference type="Proteomes" id="UP001619887">
    <property type="component" value="Unassembled WGS sequence"/>
</dbReference>
<organism evidence="1 2">
    <name type="scientific">Pagothenia borchgrevinki</name>
    <name type="common">Bald rockcod</name>
    <name type="synonym">Trematomus borchgrevinki</name>
    <dbReference type="NCBI Taxonomy" id="8213"/>
    <lineage>
        <taxon>Eukaryota</taxon>
        <taxon>Metazoa</taxon>
        <taxon>Chordata</taxon>
        <taxon>Craniata</taxon>
        <taxon>Vertebrata</taxon>
        <taxon>Euteleostomi</taxon>
        <taxon>Actinopterygii</taxon>
        <taxon>Neopterygii</taxon>
        <taxon>Teleostei</taxon>
        <taxon>Neoteleostei</taxon>
        <taxon>Acanthomorphata</taxon>
        <taxon>Eupercaria</taxon>
        <taxon>Perciformes</taxon>
        <taxon>Notothenioidei</taxon>
        <taxon>Nototheniidae</taxon>
        <taxon>Pagothenia</taxon>
    </lineage>
</organism>
<comment type="caution">
    <text evidence="1">The sequence shown here is derived from an EMBL/GenBank/DDBJ whole genome shotgun (WGS) entry which is preliminary data.</text>
</comment>
<dbReference type="AlphaFoldDB" id="A0ABD2H7U8"/>
<name>A0ABD2H7U8_PAGBO</name>
<evidence type="ECO:0008006" key="3">
    <source>
        <dbReference type="Google" id="ProtNLM"/>
    </source>
</evidence>
<reference evidence="1 2" key="2">
    <citation type="journal article" date="2024" name="G3 (Bethesda)">
        <title>The genome of the cryopelagic Antarctic bald notothen, Trematomus borchgrevinki.</title>
        <authorList>
            <person name="Rayamajhi N."/>
            <person name="Rivera-Colon A.G."/>
            <person name="Minhas B.F."/>
            <person name="Cheng C.C."/>
            <person name="Catchen J.M."/>
        </authorList>
    </citation>
    <scope>NUCLEOTIDE SEQUENCE [LARGE SCALE GENOMIC DNA]</scope>
    <source>
        <strain evidence="1">AGRC-2024</strain>
    </source>
</reference>
<reference evidence="1 2" key="1">
    <citation type="journal article" date="2022" name="G3 (Bethesda)">
        <title>Evaluating Illumina-, Nanopore-, and PacBio-based genome assembly strategies with the bald notothen, Trematomus borchgrevinki.</title>
        <authorList>
            <person name="Rayamajhi N."/>
            <person name="Cheng C.C."/>
            <person name="Catchen J.M."/>
        </authorList>
    </citation>
    <scope>NUCLEOTIDE SEQUENCE [LARGE SCALE GENOMIC DNA]</scope>
    <source>
        <strain evidence="1">AGRC-2024</strain>
    </source>
</reference>